<evidence type="ECO:0000313" key="10">
    <source>
        <dbReference type="Proteomes" id="UP001188597"/>
    </source>
</evidence>
<dbReference type="EMBL" id="JAVXUP010000233">
    <property type="protein sequence ID" value="KAK3033446.1"/>
    <property type="molecule type" value="Genomic_DNA"/>
</dbReference>
<dbReference type="Gene3D" id="1.10.10.580">
    <property type="entry name" value="Structural maintenance of chromosome 1. Chain E"/>
    <property type="match status" value="1"/>
</dbReference>
<name>A0AA88WT09_9ASTE</name>
<evidence type="ECO:0000256" key="2">
    <source>
        <dbReference type="ARBA" id="ARBA00009870"/>
    </source>
</evidence>
<comment type="subunit">
    <text evidence="6">Component of the cohesin complex.</text>
</comment>
<dbReference type="Pfam" id="PF04825">
    <property type="entry name" value="Rad21_Rec8_N"/>
    <property type="match status" value="1"/>
</dbReference>
<evidence type="ECO:0000259" key="7">
    <source>
        <dbReference type="Pfam" id="PF04824"/>
    </source>
</evidence>
<comment type="caution">
    <text evidence="9">The sequence shown here is derived from an EMBL/GenBank/DDBJ whole genome shotgun (WGS) entry which is preliminary data.</text>
</comment>
<proteinExistence type="inferred from homology"/>
<keyword evidence="5" id="KW-0539">Nucleus</keyword>
<keyword evidence="3" id="KW-0131">Cell cycle</keyword>
<dbReference type="PANTHER" id="PTHR12585">
    <property type="entry name" value="SCC1 / RAD21 FAMILY MEMBER"/>
    <property type="match status" value="1"/>
</dbReference>
<dbReference type="InterPro" id="IPR039781">
    <property type="entry name" value="Rad21/Rec8-like"/>
</dbReference>
<dbReference type="InterPro" id="IPR006909">
    <property type="entry name" value="Rad21/Rec8_C_eu"/>
</dbReference>
<dbReference type="InterPro" id="IPR006910">
    <property type="entry name" value="Rad21_Rec8_N"/>
</dbReference>
<dbReference type="GO" id="GO:0005634">
    <property type="term" value="C:nucleus"/>
    <property type="evidence" value="ECO:0007669"/>
    <property type="project" value="UniProtKB-SubCell"/>
</dbReference>
<dbReference type="GO" id="GO:0008278">
    <property type="term" value="C:cohesin complex"/>
    <property type="evidence" value="ECO:0007669"/>
    <property type="project" value="InterPro"/>
</dbReference>
<accession>A0AA88WT09</accession>
<dbReference type="InterPro" id="IPR023093">
    <property type="entry name" value="ScpA-like_C"/>
</dbReference>
<gene>
    <name evidence="9" type="ORF">RJ639_033050</name>
</gene>
<dbReference type="GO" id="GO:0007059">
    <property type="term" value="P:chromosome segregation"/>
    <property type="evidence" value="ECO:0007669"/>
    <property type="project" value="UniProtKB-KW"/>
</dbReference>
<dbReference type="InterPro" id="IPR036390">
    <property type="entry name" value="WH_DNA-bd_sf"/>
</dbReference>
<feature type="domain" description="Rad21/Rec8-like protein N-terminal" evidence="8">
    <location>
        <begin position="1"/>
        <end position="92"/>
    </location>
</feature>
<dbReference type="FunFam" id="1.10.10.580:FF:000002">
    <property type="entry name" value="Sister chromatid cohesion 1 protein 4"/>
    <property type="match status" value="1"/>
</dbReference>
<reference evidence="9" key="1">
    <citation type="submission" date="2022-12" db="EMBL/GenBank/DDBJ databases">
        <title>Draft genome assemblies for two species of Escallonia (Escalloniales).</title>
        <authorList>
            <person name="Chanderbali A."/>
            <person name="Dervinis C."/>
            <person name="Anghel I."/>
            <person name="Soltis D."/>
            <person name="Soltis P."/>
            <person name="Zapata F."/>
        </authorList>
    </citation>
    <scope>NUCLEOTIDE SEQUENCE</scope>
    <source>
        <strain evidence="9">UCBG64.0493</strain>
        <tissue evidence="9">Leaf</tissue>
    </source>
</reference>
<sequence length="562" mass="62939">MFYSQCLLSKKGPLGTIWVAAHCLKRLKKEQVAQTNISSSVDKILLDEVPVVTYRILGYLLLGVVRIYSKKNILFHDCCDVLTGICRFAVNKKSKTPMEAMIIPYSSITLPERFELDAFDLEVLEDASGVHVKSREEIMLEEERLNPMVLSKTEEAGLVRPSHNSSNLDESMEKLRGNRFSLEECLDPLVLSKTEEAGLVRPSDKENHRDGEQMKCLSEVIIREDREHQENIVSVDDDNHIDGEQINFSEMMTLELENALSNSKSRPVPIVVDGKPKSKVPNASGAVSPEYIGVRTPATKECARVSKKRKCLFDGKITLTNEYVMLDINSILFDGANLRDGLTTRVTWCASVGKPLVLLLIPGKYVEISIFLRESLSRIPLDFESFILQNKLETPEAETVPATAKTDEPGSPIIYRSPDDLEQAAIAPSTPVAQAASLRFPNNDGGNNSVGHASSMEESIEKELSTRDDLKLDMSLMNESLLRIQITSVARYLHRSFLSRQKRGEDEVVSLSHVLQGKTKKETARLFYEILVLGTGGYIDVKQDNSYDDILVRETFKLKQSL</sequence>
<comment type="similarity">
    <text evidence="2">Belongs to the rad21 family.</text>
</comment>
<evidence type="ECO:0008006" key="11">
    <source>
        <dbReference type="Google" id="ProtNLM"/>
    </source>
</evidence>
<dbReference type="SUPFAM" id="SSF46785">
    <property type="entry name" value="Winged helix' DNA-binding domain"/>
    <property type="match status" value="1"/>
</dbReference>
<protein>
    <recommendedName>
        <fullName evidence="11">Sister chromatid cohesion 1 protein 2</fullName>
    </recommendedName>
</protein>
<dbReference type="GO" id="GO:0007062">
    <property type="term" value="P:sister chromatid cohesion"/>
    <property type="evidence" value="ECO:0007669"/>
    <property type="project" value="InterPro"/>
</dbReference>
<dbReference type="AlphaFoldDB" id="A0AA88WT09"/>
<dbReference type="GO" id="GO:0003682">
    <property type="term" value="F:chromatin binding"/>
    <property type="evidence" value="ECO:0007669"/>
    <property type="project" value="TreeGrafter"/>
</dbReference>
<dbReference type="Pfam" id="PF04824">
    <property type="entry name" value="Rad21_Rec8"/>
    <property type="match status" value="1"/>
</dbReference>
<evidence type="ECO:0000256" key="4">
    <source>
        <dbReference type="ARBA" id="ARBA00022829"/>
    </source>
</evidence>
<keyword evidence="3" id="KW-0132">Cell division</keyword>
<evidence type="ECO:0000313" key="9">
    <source>
        <dbReference type="EMBL" id="KAK3033446.1"/>
    </source>
</evidence>
<keyword evidence="3" id="KW-0498">Mitosis</keyword>
<evidence type="ECO:0000256" key="1">
    <source>
        <dbReference type="ARBA" id="ARBA00004123"/>
    </source>
</evidence>
<evidence type="ECO:0000256" key="5">
    <source>
        <dbReference type="ARBA" id="ARBA00023242"/>
    </source>
</evidence>
<dbReference type="GO" id="GO:1990414">
    <property type="term" value="P:replication-born double-strand break repair via sister chromatid exchange"/>
    <property type="evidence" value="ECO:0007669"/>
    <property type="project" value="TreeGrafter"/>
</dbReference>
<dbReference type="PANTHER" id="PTHR12585:SF73">
    <property type="entry name" value="SISTER CHROMATID COHESION 1 PROTEIN 2"/>
    <property type="match status" value="1"/>
</dbReference>
<keyword evidence="10" id="KW-1185">Reference proteome</keyword>
<organism evidence="9 10">
    <name type="scientific">Escallonia herrerae</name>
    <dbReference type="NCBI Taxonomy" id="1293975"/>
    <lineage>
        <taxon>Eukaryota</taxon>
        <taxon>Viridiplantae</taxon>
        <taxon>Streptophyta</taxon>
        <taxon>Embryophyta</taxon>
        <taxon>Tracheophyta</taxon>
        <taxon>Spermatophyta</taxon>
        <taxon>Magnoliopsida</taxon>
        <taxon>eudicotyledons</taxon>
        <taxon>Gunneridae</taxon>
        <taxon>Pentapetalae</taxon>
        <taxon>asterids</taxon>
        <taxon>campanulids</taxon>
        <taxon>Escalloniales</taxon>
        <taxon>Escalloniaceae</taxon>
        <taxon>Escallonia</taxon>
    </lineage>
</organism>
<evidence type="ECO:0000259" key="8">
    <source>
        <dbReference type="Pfam" id="PF04825"/>
    </source>
</evidence>
<evidence type="ECO:0000256" key="6">
    <source>
        <dbReference type="ARBA" id="ARBA00064543"/>
    </source>
</evidence>
<keyword evidence="4" id="KW-0159">Chromosome partition</keyword>
<feature type="domain" description="Rad21/Rec8-like protein C-terminal eukaryotic" evidence="7">
    <location>
        <begin position="505"/>
        <end position="553"/>
    </location>
</feature>
<comment type="subcellular location">
    <subcellularLocation>
        <location evidence="1">Nucleus</location>
    </subcellularLocation>
</comment>
<evidence type="ECO:0000256" key="3">
    <source>
        <dbReference type="ARBA" id="ARBA00022776"/>
    </source>
</evidence>
<dbReference type="Proteomes" id="UP001188597">
    <property type="component" value="Unassembled WGS sequence"/>
</dbReference>